<evidence type="ECO:0000313" key="10">
    <source>
        <dbReference type="Proteomes" id="UP000199051"/>
    </source>
</evidence>
<keyword evidence="4" id="KW-0067">ATP-binding</keyword>
<dbReference type="InterPro" id="IPR015943">
    <property type="entry name" value="WD40/YVTN_repeat-like_dom_sf"/>
</dbReference>
<organism evidence="9 10">
    <name type="scientific">Actinokineospora terrae</name>
    <dbReference type="NCBI Taxonomy" id="155974"/>
    <lineage>
        <taxon>Bacteria</taxon>
        <taxon>Bacillati</taxon>
        <taxon>Actinomycetota</taxon>
        <taxon>Actinomycetes</taxon>
        <taxon>Pseudonocardiales</taxon>
        <taxon>Pseudonocardiaceae</taxon>
        <taxon>Actinokineospora</taxon>
    </lineage>
</organism>
<dbReference type="GO" id="GO:0005524">
    <property type="term" value="F:ATP binding"/>
    <property type="evidence" value="ECO:0007669"/>
    <property type="project" value="UniProtKB-KW"/>
</dbReference>
<dbReference type="PRINTS" id="PR00301">
    <property type="entry name" value="HEATSHOCK70"/>
</dbReference>
<dbReference type="Pfam" id="PF00012">
    <property type="entry name" value="HSP70"/>
    <property type="match status" value="1"/>
</dbReference>
<evidence type="ECO:0000256" key="3">
    <source>
        <dbReference type="ARBA" id="ARBA00022741"/>
    </source>
</evidence>
<dbReference type="InterPro" id="IPR051200">
    <property type="entry name" value="Host-pathogen_enzymatic-act"/>
</dbReference>
<dbReference type="InterPro" id="IPR048433">
    <property type="entry name" value="YNCE-like_beta-prop"/>
</dbReference>
<evidence type="ECO:0000256" key="5">
    <source>
        <dbReference type="ARBA" id="ARBA00023016"/>
    </source>
</evidence>
<feature type="compositionally biased region" description="Low complexity" evidence="7">
    <location>
        <begin position="29"/>
        <end position="38"/>
    </location>
</feature>
<dbReference type="PANTHER" id="PTHR47197:SF3">
    <property type="entry name" value="DIHYDRO-HEME D1 DEHYDROGENASE"/>
    <property type="match status" value="1"/>
</dbReference>
<dbReference type="AlphaFoldDB" id="A0A1H9KCK5"/>
<comment type="similarity">
    <text evidence="1">Belongs to the heat shock protein 70 family.</text>
</comment>
<keyword evidence="10" id="KW-1185">Reference proteome</keyword>
<keyword evidence="3" id="KW-0547">Nucleotide-binding</keyword>
<name>A0A1H9KCK5_9PSEU</name>
<dbReference type="Proteomes" id="UP000199051">
    <property type="component" value="Unassembled WGS sequence"/>
</dbReference>
<dbReference type="Gene3D" id="2.130.10.10">
    <property type="entry name" value="YVTN repeat-like/Quinoprotein amine dehydrogenase"/>
    <property type="match status" value="3"/>
</dbReference>
<feature type="domain" description="YNCE-like beta-propeller" evidence="8">
    <location>
        <begin position="632"/>
        <end position="712"/>
    </location>
</feature>
<dbReference type="PROSITE" id="PS01036">
    <property type="entry name" value="HSP70_3"/>
    <property type="match status" value="1"/>
</dbReference>
<protein>
    <submittedName>
        <fullName evidence="9">40-residue YVTN family beta-propeller repeat-containing protein</fullName>
    </submittedName>
</protein>
<dbReference type="SUPFAM" id="SSF53067">
    <property type="entry name" value="Actin-like ATPase domain"/>
    <property type="match status" value="2"/>
</dbReference>
<evidence type="ECO:0000259" key="8">
    <source>
        <dbReference type="Pfam" id="PF21783"/>
    </source>
</evidence>
<keyword evidence="2" id="KW-0732">Signal</keyword>
<evidence type="ECO:0000256" key="7">
    <source>
        <dbReference type="SAM" id="MobiDB-lite"/>
    </source>
</evidence>
<dbReference type="InterPro" id="IPR013126">
    <property type="entry name" value="Hsp_70_fam"/>
</dbReference>
<evidence type="ECO:0000256" key="1">
    <source>
        <dbReference type="ARBA" id="ARBA00007381"/>
    </source>
</evidence>
<dbReference type="NCBIfam" id="TIGR02276">
    <property type="entry name" value="beta_rpt_yvtn"/>
    <property type="match status" value="3"/>
</dbReference>
<gene>
    <name evidence="9" type="ORF">SAMN04487818_101117</name>
</gene>
<proteinExistence type="inferred from homology"/>
<dbReference type="InterPro" id="IPR011964">
    <property type="entry name" value="YVTN_b-propeller_repeat"/>
</dbReference>
<evidence type="ECO:0000256" key="2">
    <source>
        <dbReference type="ARBA" id="ARBA00022729"/>
    </source>
</evidence>
<feature type="region of interest" description="Disordered" evidence="7">
    <location>
        <begin position="22"/>
        <end position="46"/>
    </location>
</feature>
<evidence type="ECO:0000313" key="9">
    <source>
        <dbReference type="EMBL" id="SEQ96812.1"/>
    </source>
</evidence>
<dbReference type="InterPro" id="IPR018181">
    <property type="entry name" value="Heat_shock_70_CS"/>
</dbReference>
<dbReference type="PROSITE" id="PS00329">
    <property type="entry name" value="HSP70_2"/>
    <property type="match status" value="1"/>
</dbReference>
<dbReference type="InterPro" id="IPR043129">
    <property type="entry name" value="ATPase_NBD"/>
</dbReference>
<dbReference type="SUPFAM" id="SSF50974">
    <property type="entry name" value="Nitrous oxide reductase, N-terminal domain"/>
    <property type="match status" value="1"/>
</dbReference>
<accession>A0A1H9KCK5</accession>
<dbReference type="Gene3D" id="3.30.420.40">
    <property type="match status" value="2"/>
</dbReference>
<dbReference type="PANTHER" id="PTHR47197">
    <property type="entry name" value="PROTEIN NIRF"/>
    <property type="match status" value="1"/>
</dbReference>
<dbReference type="Pfam" id="PF21783">
    <property type="entry name" value="YNCE"/>
    <property type="match status" value="1"/>
</dbReference>
<dbReference type="InterPro" id="IPR011045">
    <property type="entry name" value="N2O_reductase_N"/>
</dbReference>
<dbReference type="EMBL" id="FOGI01000001">
    <property type="protein sequence ID" value="SEQ96812.1"/>
    <property type="molecule type" value="Genomic_DNA"/>
</dbReference>
<evidence type="ECO:0000256" key="4">
    <source>
        <dbReference type="ARBA" id="ARBA00022840"/>
    </source>
</evidence>
<dbReference type="GO" id="GO:0140662">
    <property type="term" value="F:ATP-dependent protein folding chaperone"/>
    <property type="evidence" value="ECO:0007669"/>
    <property type="project" value="InterPro"/>
</dbReference>
<sequence length="732" mass="75345">MGHGLGIDLGTTFTGAAIVGPTGRGVSAGGPHHAAGGPNRTDGGPSTTTMVPLGRDGVVEPSAVYASVDGTLLTGDAAMDAVRVEPHRLVRGFKRRLGDPTPLVVGGAPYSPAALLAAQLKSVVARVTATIGTAPESIVLTCPAVWGPYRREHFDEVPRLAGLSGAIMVTEPEAAATHYAAERRLGVGELVAVYDLGGGTFDTTILRAREDGMEIVGTPEGIERLGGMDFDEALFAHVDAQVGGVLADLDPADPEAAAVLAATRAACVRAKEELSIEPDVTVRVPLLSGLREVVVTRLAFNEMIRPSVDLTVEALHRTISSAGLTPRDLAAVLLAGGSSRIPLVDQVVSAAFGRPVRTGLHPKFTVALGAAAIAARRIAPTPTFIPSPVPRPKVNRRKVLVPAAAVVAAVLVGGGITVFASNTNESSSSALPEAIIGASTGTPTVSGTINGVGRRPRGVAVSGSKVYVPSSVSNTVSVIDRASQKVIKAIPVSAPPQYVAVNGNKAFVTLLNPSNAVAVIDIARDEVVTTVPAGKGLFVPDVTADGKRLLIPDQDTAQILELESEGTVATPFAKAPTGSRGLVVDRNRVYVVSVELSQVTILDLESHRLLGSVRVGKSSIGLAVSPDGKTLYTANFDENTVSVVDTDSQKVTDTIDVGERPMAVAVAPDGKHVYVANNGSGTVSVIESGSNRVTATVKVGREPWFLAVSPDGGETYVTNTLSDSVTILKTGV</sequence>
<keyword evidence="5" id="KW-0346">Stress response</keyword>
<keyword evidence="6" id="KW-0143">Chaperone</keyword>
<reference evidence="10" key="1">
    <citation type="submission" date="2016-10" db="EMBL/GenBank/DDBJ databases">
        <authorList>
            <person name="Varghese N."/>
            <person name="Submissions S."/>
        </authorList>
    </citation>
    <scope>NUCLEOTIDE SEQUENCE [LARGE SCALE GENOMIC DNA]</scope>
    <source>
        <strain evidence="10">DSM 44260</strain>
    </source>
</reference>
<dbReference type="STRING" id="155974.SAMN04487818_101117"/>
<evidence type="ECO:0000256" key="6">
    <source>
        <dbReference type="ARBA" id="ARBA00023186"/>
    </source>
</evidence>
<dbReference type="Gene3D" id="3.90.640.10">
    <property type="entry name" value="Actin, Chain A, domain 4"/>
    <property type="match status" value="1"/>
</dbReference>